<feature type="compositionally biased region" description="Basic and acidic residues" evidence="2">
    <location>
        <begin position="130"/>
        <end position="141"/>
    </location>
</feature>
<feature type="compositionally biased region" description="Basic and acidic residues" evidence="2">
    <location>
        <begin position="185"/>
        <end position="206"/>
    </location>
</feature>
<dbReference type="InterPro" id="IPR000719">
    <property type="entry name" value="Prot_kinase_dom"/>
</dbReference>
<dbReference type="PANTHER" id="PTHR36367">
    <property type="entry name" value="TRANSMEMBRANE PROTEIN"/>
    <property type="match status" value="1"/>
</dbReference>
<dbReference type="PANTHER" id="PTHR36367:SF2">
    <property type="entry name" value="TRANSMEMBRANE PROTEIN"/>
    <property type="match status" value="1"/>
</dbReference>
<feature type="compositionally biased region" description="Basic and acidic residues" evidence="2">
    <location>
        <begin position="433"/>
        <end position="475"/>
    </location>
</feature>
<keyword evidence="3" id="KW-0812">Transmembrane</keyword>
<keyword evidence="3" id="KW-1133">Transmembrane helix</keyword>
<dbReference type="PROSITE" id="PS50011">
    <property type="entry name" value="PROTEIN_KINASE_DOM"/>
    <property type="match status" value="1"/>
</dbReference>
<feature type="transmembrane region" description="Helical" evidence="3">
    <location>
        <begin position="1243"/>
        <end position="1262"/>
    </location>
</feature>
<dbReference type="Gene3D" id="1.10.510.10">
    <property type="entry name" value="Transferase(Phosphotransferase) domain 1"/>
    <property type="match status" value="1"/>
</dbReference>
<dbReference type="Proteomes" id="UP000824890">
    <property type="component" value="Unassembled WGS sequence"/>
</dbReference>
<dbReference type="SUPFAM" id="SSF56112">
    <property type="entry name" value="Protein kinase-like (PK-like)"/>
    <property type="match status" value="1"/>
</dbReference>
<feature type="transmembrane region" description="Helical" evidence="3">
    <location>
        <begin position="1118"/>
        <end position="1137"/>
    </location>
</feature>
<dbReference type="CDD" id="cd14135">
    <property type="entry name" value="STKc_PRP4"/>
    <property type="match status" value="1"/>
</dbReference>
<feature type="transmembrane region" description="Helical" evidence="3">
    <location>
        <begin position="1179"/>
        <end position="1201"/>
    </location>
</feature>
<feature type="transmembrane region" description="Helical" evidence="3">
    <location>
        <begin position="1282"/>
        <end position="1307"/>
    </location>
</feature>
<keyword evidence="3" id="KW-0472">Membrane</keyword>
<dbReference type="Gene3D" id="3.30.200.20">
    <property type="entry name" value="Phosphorylase Kinase, domain 1"/>
    <property type="match status" value="1"/>
</dbReference>
<dbReference type="InterPro" id="IPR044092">
    <property type="entry name" value="STKc_PRP4"/>
</dbReference>
<organism evidence="5 6">
    <name type="scientific">Brassica napus</name>
    <name type="common">Rape</name>
    <dbReference type="NCBI Taxonomy" id="3708"/>
    <lineage>
        <taxon>Eukaryota</taxon>
        <taxon>Viridiplantae</taxon>
        <taxon>Streptophyta</taxon>
        <taxon>Embryophyta</taxon>
        <taxon>Tracheophyta</taxon>
        <taxon>Spermatophyta</taxon>
        <taxon>Magnoliopsida</taxon>
        <taxon>eudicotyledons</taxon>
        <taxon>Gunneridae</taxon>
        <taxon>Pentapetalae</taxon>
        <taxon>rosids</taxon>
        <taxon>malvids</taxon>
        <taxon>Brassicales</taxon>
        <taxon>Brassicaceae</taxon>
        <taxon>Brassiceae</taxon>
        <taxon>Brassica</taxon>
    </lineage>
</organism>
<dbReference type="EMBL" id="JAGKQM010000019">
    <property type="protein sequence ID" value="KAH0858399.1"/>
    <property type="molecule type" value="Genomic_DNA"/>
</dbReference>
<evidence type="ECO:0000313" key="6">
    <source>
        <dbReference type="Proteomes" id="UP000824890"/>
    </source>
</evidence>
<feature type="compositionally biased region" description="Basic and acidic residues" evidence="2">
    <location>
        <begin position="222"/>
        <end position="412"/>
    </location>
</feature>
<feature type="compositionally biased region" description="Acidic residues" evidence="2">
    <location>
        <begin position="72"/>
        <end position="84"/>
    </location>
</feature>
<comment type="similarity">
    <text evidence="1">Belongs to the protein kinase superfamily. CMGC Ser/Thr protein kinase family.</text>
</comment>
<protein>
    <recommendedName>
        <fullName evidence="4">Protein kinase domain-containing protein</fullName>
    </recommendedName>
</protein>
<feature type="transmembrane region" description="Helical" evidence="3">
    <location>
        <begin position="1369"/>
        <end position="1387"/>
    </location>
</feature>
<name>A0ABQ7XR85_BRANA</name>
<dbReference type="Pfam" id="PF00069">
    <property type="entry name" value="Pkinase"/>
    <property type="match status" value="1"/>
</dbReference>
<sequence length="1389" mass="159898">MENDKQIESHHRKHHRSSSPSDEADKSSKRHKHRHHKHHHRRHHRHHRDKKGDDETELMDVTPIGVSHGGEDDVEEGEILDEEGLANVKTPDSDDESGEIKSDQFQGYHLPVDGVSGARNAETSNGVLTRESERKDKRWYKEYGGPSDRVGKRSDDNGRSSLSLENSESEEKRKNSNWSPTNRRQSNEVRARSRSRSHDREREMSRSRLVAADEFPVRGRHHDPSRDYLYDRVEAGRTEDNYYRRGRYGEDDRQYGREILERERSKERDMVREGSIRDKDSERSKRRERDSERRKERERGSRREIEAERERLKDYERERSIDRDRRRERERERRGRSSDMDRRREREDDYVRDRDNERGKSRDRTRYESRERKREKERENDKDRDKGRELKTDTEKYKNVDVDNGERSRNEDAQNDNDEGIIWKSPEEEEEELNRIKEESRKRMEAILEKYKKKPDQQNELSSQDKGKDDVKENGAPDSASSSIVIAANADPAKDNSDIYAIDSDVAKTSLTTGAPPTMFGISHPERTLAPAGLGEGSPKSERSADMFHDDIFGESPAANQKVDHTRGKGDGVPMVRSGLYDNWDDAEGYYSYQFGELIDGRYEVIATHGKGVFSTVVRAKDLKAGPAEPEEVAIKIIRNNETMHKAGQTEVQILKKLAGSDREDKRHCVRFLLSFKYRNHLCLVFESLHLNLREVLKKFGRNIGLKLSAVRSYSKQLFIALKHLKNCGVLHCDIKPDNMLVNENKNVLKLCDFGNAMFAGKNEVTPYLVSRFYRSPEIILGLTYDHPLDIWSVGCCLYELYCGKVLFPGATNNDMLRLHMELKGPFPKKMLRKGAFIDQHFDHDLNFYATEEDNVSGKMMKRMIVNVKPKDFGSIIKGYPGEDPKMLAHFRDLLDKIFILDPEKRLTEMLSSSCFGYNVGVGGGVWVEFSPLAILNGNLLVLLTSTYHGLETVLKSFNALKAHRRSFQFLFFLVFSRVYILSDKLCYCHSGGLLGGESRARKQNMKGCTLSPPASLIESVELNIVERERTRMILVTSPSVTYRRHSLHNPHTKSLQIRCQFRRSSQIPTVDLCNPRQTMNGFQIRTRDRSILCLARRKPEAATVEVEDDPLQSILRYLLWTAEAVYILWLFLLPYAPVSDSLQLKTSSGIVQILFTKSLFDQQGDPVWAISSETVNSLLGLSLNFFFILPLTNSVGIHVLEAPVLHPMAEGLFNFVIAWTLMFAPLLYTDRKRDRFKSSLDVLWGLMMFLTNTFLIPYVAIRLNDADPDDKPSKRSQLGEAMTKGASVVGLTGATVCLISTLWSLYGRADGGFGGIMERWQYLIGYLGSERLAYAFIWDICLYTVFQPWLIGENLQNVKKSKVELVRYLRFVPVLGLLAYLLSLNLDD</sequence>
<evidence type="ECO:0000256" key="3">
    <source>
        <dbReference type="SAM" id="Phobius"/>
    </source>
</evidence>
<evidence type="ECO:0000313" key="5">
    <source>
        <dbReference type="EMBL" id="KAH0858399.1"/>
    </source>
</evidence>
<comment type="caution">
    <text evidence="5">The sequence shown here is derived from an EMBL/GenBank/DDBJ whole genome shotgun (WGS) entry which is preliminary data.</text>
</comment>
<feature type="compositionally biased region" description="Basic and acidic residues" evidence="2">
    <location>
        <begin position="149"/>
        <end position="158"/>
    </location>
</feature>
<reference evidence="5 6" key="1">
    <citation type="submission" date="2021-05" db="EMBL/GenBank/DDBJ databases">
        <title>Genome Assembly of Synthetic Allotetraploid Brassica napus Reveals Homoeologous Exchanges between Subgenomes.</title>
        <authorList>
            <person name="Davis J.T."/>
        </authorList>
    </citation>
    <scope>NUCLEOTIDE SEQUENCE [LARGE SCALE GENOMIC DNA]</scope>
    <source>
        <strain evidence="6">cv. Da-Ae</strain>
        <tissue evidence="5">Seedling</tissue>
    </source>
</reference>
<dbReference type="InterPro" id="IPR011009">
    <property type="entry name" value="Kinase-like_dom_sf"/>
</dbReference>
<feature type="domain" description="Protein kinase" evidence="4">
    <location>
        <begin position="603"/>
        <end position="928"/>
    </location>
</feature>
<evidence type="ECO:0000256" key="2">
    <source>
        <dbReference type="SAM" id="MobiDB-lite"/>
    </source>
</evidence>
<dbReference type="SMART" id="SM00220">
    <property type="entry name" value="S_TKc"/>
    <property type="match status" value="1"/>
</dbReference>
<feature type="transmembrane region" description="Helical" evidence="3">
    <location>
        <begin position="1213"/>
        <end position="1231"/>
    </location>
</feature>
<evidence type="ECO:0000259" key="4">
    <source>
        <dbReference type="PROSITE" id="PS50011"/>
    </source>
</evidence>
<accession>A0ABQ7XR85</accession>
<dbReference type="PROSITE" id="PS00108">
    <property type="entry name" value="PROTEIN_KINASE_ST"/>
    <property type="match status" value="1"/>
</dbReference>
<evidence type="ECO:0000256" key="1">
    <source>
        <dbReference type="ARBA" id="ARBA00023596"/>
    </source>
</evidence>
<feature type="region of interest" description="Disordered" evidence="2">
    <location>
        <begin position="1"/>
        <end position="484"/>
    </location>
</feature>
<proteinExistence type="inferred from homology"/>
<gene>
    <name evidence="5" type="ORF">HID58_086660</name>
</gene>
<dbReference type="InterPro" id="IPR008271">
    <property type="entry name" value="Ser/Thr_kinase_AS"/>
</dbReference>
<keyword evidence="6" id="KW-1185">Reference proteome</keyword>
<feature type="compositionally biased region" description="Basic residues" evidence="2">
    <location>
        <begin position="28"/>
        <end position="49"/>
    </location>
</feature>